<dbReference type="EC" id="1.4.3.-" evidence="6"/>
<feature type="region of interest" description="Disordered" evidence="7">
    <location>
        <begin position="1"/>
        <end position="25"/>
    </location>
</feature>
<dbReference type="OMA" id="GETAYEW"/>
<keyword evidence="6" id="KW-0274">FAD</keyword>
<dbReference type="GO" id="GO:0097621">
    <property type="term" value="F:monoamine oxidase activity"/>
    <property type="evidence" value="ECO:0007669"/>
    <property type="project" value="UniProtKB-EC"/>
</dbReference>
<comment type="cofactor">
    <cofactor evidence="1 6">
        <name>FAD</name>
        <dbReference type="ChEBI" id="CHEBI:57692"/>
    </cofactor>
</comment>
<feature type="binding site" evidence="5">
    <location>
        <position position="398"/>
    </location>
    <ligand>
        <name>FAD</name>
        <dbReference type="ChEBI" id="CHEBI:57692"/>
    </ligand>
</feature>
<feature type="binding site" evidence="5">
    <location>
        <position position="591"/>
    </location>
    <ligand>
        <name>FAD</name>
        <dbReference type="ChEBI" id="CHEBI:57692"/>
    </ligand>
</feature>
<dbReference type="AlphaFoldDB" id="A0A177D4Q1"/>
<dbReference type="PANTHER" id="PTHR43563:SF14">
    <property type="entry name" value="AMINE OXIDASE"/>
    <property type="match status" value="1"/>
</dbReference>
<keyword evidence="6" id="KW-0285">Flavoprotein</keyword>
<dbReference type="PANTHER" id="PTHR43563">
    <property type="entry name" value="AMINE OXIDASE"/>
    <property type="match status" value="1"/>
</dbReference>
<dbReference type="InterPro" id="IPR035959">
    <property type="entry name" value="RutC-like_sf"/>
</dbReference>
<organism evidence="9 10">
    <name type="scientific">Alternaria alternata</name>
    <name type="common">Alternaria rot fungus</name>
    <name type="synonym">Torula alternata</name>
    <dbReference type="NCBI Taxonomy" id="5599"/>
    <lineage>
        <taxon>Eukaryota</taxon>
        <taxon>Fungi</taxon>
        <taxon>Dikarya</taxon>
        <taxon>Ascomycota</taxon>
        <taxon>Pezizomycotina</taxon>
        <taxon>Dothideomycetes</taxon>
        <taxon>Pleosporomycetidae</taxon>
        <taxon>Pleosporales</taxon>
        <taxon>Pleosporineae</taxon>
        <taxon>Pleosporaceae</taxon>
        <taxon>Alternaria</taxon>
        <taxon>Alternaria sect. Alternaria</taxon>
        <taxon>Alternaria alternata complex</taxon>
    </lineage>
</organism>
<dbReference type="SUPFAM" id="SSF51905">
    <property type="entry name" value="FAD/NAD(P)-binding domain"/>
    <property type="match status" value="1"/>
</dbReference>
<feature type="domain" description="Amine oxidase" evidence="8">
    <location>
        <begin position="173"/>
        <end position="614"/>
    </location>
</feature>
<dbReference type="InterPro" id="IPR036188">
    <property type="entry name" value="FAD/NAD-bd_sf"/>
</dbReference>
<dbReference type="SUPFAM" id="SSF54373">
    <property type="entry name" value="FAD-linked reductases, C-terminal domain"/>
    <property type="match status" value="1"/>
</dbReference>
<comment type="catalytic activity">
    <reaction evidence="4">
        <text>a secondary aliphatic amine + O2 + H2O = a primary amine + an aldehyde + H2O2</text>
        <dbReference type="Rhea" id="RHEA:26414"/>
        <dbReference type="ChEBI" id="CHEBI:15377"/>
        <dbReference type="ChEBI" id="CHEBI:15379"/>
        <dbReference type="ChEBI" id="CHEBI:16240"/>
        <dbReference type="ChEBI" id="CHEBI:17478"/>
        <dbReference type="ChEBI" id="CHEBI:58855"/>
        <dbReference type="ChEBI" id="CHEBI:65296"/>
        <dbReference type="EC" id="1.4.3.4"/>
    </reaction>
</comment>
<dbReference type="Proteomes" id="UP000077248">
    <property type="component" value="Unassembled WGS sequence"/>
</dbReference>
<reference evidence="9 10" key="1">
    <citation type="submission" date="2016-05" db="EMBL/GenBank/DDBJ databases">
        <title>Comparative analysis of secretome profiles of manganese(II)-oxidizing ascomycete fungi.</title>
        <authorList>
            <consortium name="DOE Joint Genome Institute"/>
            <person name="Zeiner C.A."/>
            <person name="Purvine S.O."/>
            <person name="Zink E.M."/>
            <person name="Wu S."/>
            <person name="Pasa-Tolic L."/>
            <person name="Chaput D.L."/>
            <person name="Haridas S."/>
            <person name="Grigoriev I.V."/>
            <person name="Santelli C.M."/>
            <person name="Hansel C.M."/>
        </authorList>
    </citation>
    <scope>NUCLEOTIDE SEQUENCE [LARGE SCALE GENOMIC DNA]</scope>
    <source>
        <strain evidence="9 10">SRC1lrK2f</strain>
    </source>
</reference>
<evidence type="ECO:0000313" key="9">
    <source>
        <dbReference type="EMBL" id="OAG14381.1"/>
    </source>
</evidence>
<evidence type="ECO:0000256" key="1">
    <source>
        <dbReference type="ARBA" id="ARBA00001974"/>
    </source>
</evidence>
<dbReference type="EMBL" id="KV441500">
    <property type="protein sequence ID" value="OAG14381.1"/>
    <property type="molecule type" value="Genomic_DNA"/>
</dbReference>
<dbReference type="Gene3D" id="3.90.660.10">
    <property type="match status" value="1"/>
</dbReference>
<dbReference type="InterPro" id="IPR001613">
    <property type="entry name" value="Flavin_amine_oxidase"/>
</dbReference>
<dbReference type="Pfam" id="PF01042">
    <property type="entry name" value="Ribonuc_L-PSP"/>
    <property type="match status" value="1"/>
</dbReference>
<evidence type="ECO:0000256" key="2">
    <source>
        <dbReference type="ARBA" id="ARBA00005995"/>
    </source>
</evidence>
<dbReference type="PRINTS" id="PR00757">
    <property type="entry name" value="AMINEOXDASEF"/>
</dbReference>
<evidence type="ECO:0000256" key="5">
    <source>
        <dbReference type="PIRSR" id="PIRSR601613-1"/>
    </source>
</evidence>
<dbReference type="CDD" id="cd00448">
    <property type="entry name" value="YjgF_YER057c_UK114_family"/>
    <property type="match status" value="1"/>
</dbReference>
<dbReference type="Gene3D" id="3.50.50.60">
    <property type="entry name" value="FAD/NAD(P)-binding domain"/>
    <property type="match status" value="1"/>
</dbReference>
<dbReference type="GeneID" id="29108746"/>
<dbReference type="Gene3D" id="3.30.1330.40">
    <property type="entry name" value="RutC-like"/>
    <property type="match status" value="1"/>
</dbReference>
<accession>A0A177D4Q1</accession>
<evidence type="ECO:0000256" key="6">
    <source>
        <dbReference type="RuleBase" id="RU362067"/>
    </source>
</evidence>
<keyword evidence="3 6" id="KW-0560">Oxidoreductase</keyword>
<dbReference type="InterPro" id="IPR050703">
    <property type="entry name" value="Flavin_MAO"/>
</dbReference>
<comment type="similarity">
    <text evidence="2 6">Belongs to the flavin monoamine oxidase family.</text>
</comment>
<feature type="binding site" evidence="5">
    <location>
        <begin position="193"/>
        <end position="194"/>
    </location>
    <ligand>
        <name>FAD</name>
        <dbReference type="ChEBI" id="CHEBI:57692"/>
    </ligand>
</feature>
<dbReference type="Gene3D" id="1.10.405.10">
    <property type="entry name" value="Guanine Nucleotide Dissociation Inhibitor, domain 1"/>
    <property type="match status" value="1"/>
</dbReference>
<proteinExistence type="inferred from homology"/>
<name>A0A177D4Q1_ALTAL</name>
<evidence type="ECO:0000256" key="4">
    <source>
        <dbReference type="ARBA" id="ARBA00048448"/>
    </source>
</evidence>
<feature type="binding site" evidence="5">
    <location>
        <position position="504"/>
    </location>
    <ligand>
        <name>substrate</name>
    </ligand>
</feature>
<evidence type="ECO:0000259" key="8">
    <source>
        <dbReference type="Pfam" id="PF01593"/>
    </source>
</evidence>
<dbReference type="STRING" id="5599.A0A177D4Q1"/>
<dbReference type="Pfam" id="PF01593">
    <property type="entry name" value="Amino_oxidase"/>
    <property type="match status" value="1"/>
</dbReference>
<sequence length="620" mass="67063">MAPRDVRPSTRFLNGPNLPEPQGYSDAASVNGAKRTIYTSGQLGQHSDGSFPSAFGEQALLAARNLLDVVRAAGASAKDIVKLTFYIVDWSENMHEELFAALSLLVVSDGGAPLQPTATLVPVPRLAFPEAKFEIEAVVCVGGLAQLWTAEEDGTSQPPNAKEVDVVVVGGGFSGCMAAYDVHQAGLSVMLLEAKHRIGGRSRTQKLTSGPGLVELGATWINKVTQPTVYELTRHFGLDCKDQYLQGDVIWELHDGSFVRASTNLPEIRNPEMEERLRKLVETLTLAAEETDIHNLESFPKEEDISVSDWLTTKGLYNDALLQGLARFLTTAWVGREPHECGIHYILDYVKSAGGFASINTDGPGGAQALKIKQGTSAIATALAGAIEPGSVQINAPVDSITQYGDVCEVTTSNGTRYQAKKVILAIPTNTYTNIRFSPPLPHSKRALVTRTKPGIYAKIIVTYTSSWWKDAGLQGKFMSMKGPICFSWDISDDATKQYSLALFVAGNTAAAWHQLSELSREEALIDHLVSFVGPELADKARDVLEVNAVEWTKEPYLDGAPTSAMGPGMLRTHGRALREPFGNLHFAGGETAYEWKGYLEGAITAGKRGAEEVVKSLQD</sequence>
<dbReference type="VEuPathDB" id="FungiDB:CC77DRAFT_1001224"/>
<gene>
    <name evidence="9" type="ORF">CC77DRAFT_1001224</name>
</gene>
<dbReference type="SUPFAM" id="SSF55298">
    <property type="entry name" value="YjgF-like"/>
    <property type="match status" value="1"/>
</dbReference>
<protein>
    <recommendedName>
        <fullName evidence="6">Amine oxidase</fullName>
        <ecNumber evidence="6">1.4.3.-</ecNumber>
    </recommendedName>
</protein>
<evidence type="ECO:0000256" key="7">
    <source>
        <dbReference type="SAM" id="MobiDB-lite"/>
    </source>
</evidence>
<dbReference type="InterPro" id="IPR006175">
    <property type="entry name" value="YjgF/YER057c/UK114"/>
</dbReference>
<feature type="binding site" evidence="5">
    <location>
        <position position="174"/>
    </location>
    <ligand>
        <name>FAD</name>
        <dbReference type="ChEBI" id="CHEBI:57692"/>
    </ligand>
</feature>
<evidence type="ECO:0000256" key="3">
    <source>
        <dbReference type="ARBA" id="ARBA00023002"/>
    </source>
</evidence>
<dbReference type="RefSeq" id="XP_018379802.1">
    <property type="nucleotide sequence ID" value="XM_018523152.1"/>
</dbReference>
<evidence type="ECO:0000313" key="10">
    <source>
        <dbReference type="Proteomes" id="UP000077248"/>
    </source>
</evidence>
<keyword evidence="10" id="KW-1185">Reference proteome</keyword>
<dbReference type="KEGG" id="aalt:CC77DRAFT_1001224"/>
<dbReference type="InterPro" id="IPR002937">
    <property type="entry name" value="Amino_oxidase"/>
</dbReference>